<dbReference type="Pfam" id="PF00001">
    <property type="entry name" value="7tm_1"/>
    <property type="match status" value="1"/>
</dbReference>
<comment type="similarity">
    <text evidence="10">Belongs to the G-protein coupled receptor 1 family.</text>
</comment>
<dbReference type="InterPro" id="IPR000276">
    <property type="entry name" value="GPCR_Rhodpsn"/>
</dbReference>
<accession>A0A481ZNB7</accession>
<feature type="transmembrane region" description="Helical" evidence="11">
    <location>
        <begin position="221"/>
        <end position="243"/>
    </location>
</feature>
<protein>
    <submittedName>
        <fullName evidence="13">Biogenic amine-like GPCR</fullName>
    </submittedName>
</protein>
<evidence type="ECO:0000256" key="8">
    <source>
        <dbReference type="ARBA" id="ARBA00023180"/>
    </source>
</evidence>
<evidence type="ECO:0000256" key="6">
    <source>
        <dbReference type="ARBA" id="ARBA00023136"/>
    </source>
</evidence>
<dbReference type="PROSITE" id="PS50262">
    <property type="entry name" value="G_PROTEIN_RECEP_F1_2"/>
    <property type="match status" value="1"/>
</dbReference>
<keyword evidence="4 11" id="KW-1133">Transmembrane helix</keyword>
<reference evidence="13" key="2">
    <citation type="journal article" date="2019" name="BMC Genomics">
        <title>De novo transcriptome assembly of the cubomedusa Tripedalia cystophora, including the analysis of a set of genes involved in peptidergic neurotransmission.</title>
        <authorList>
            <person name="Nielsen S.K."/>
            <person name="Koch T.L."/>
            <person name="Hauser F."/>
            <person name="Garm A."/>
            <person name="Grimmelikhuijzen C.J."/>
        </authorList>
    </citation>
    <scope>NUCLEOTIDE SEQUENCE</scope>
</reference>
<dbReference type="AlphaFoldDB" id="A0A481ZNB7"/>
<keyword evidence="7 10" id="KW-0675">Receptor</keyword>
<evidence type="ECO:0000256" key="11">
    <source>
        <dbReference type="SAM" id="Phobius"/>
    </source>
</evidence>
<keyword evidence="2" id="KW-1003">Cell membrane</keyword>
<evidence type="ECO:0000256" key="1">
    <source>
        <dbReference type="ARBA" id="ARBA00004651"/>
    </source>
</evidence>
<dbReference type="PANTHER" id="PTHR24246">
    <property type="entry name" value="OLFACTORY RECEPTOR AND ADENOSINE RECEPTOR"/>
    <property type="match status" value="1"/>
</dbReference>
<dbReference type="CDD" id="cd00637">
    <property type="entry name" value="7tm_classA_rhodopsin-like"/>
    <property type="match status" value="1"/>
</dbReference>
<keyword evidence="3 10" id="KW-0812">Transmembrane</keyword>
<evidence type="ECO:0000259" key="12">
    <source>
        <dbReference type="PROSITE" id="PS50262"/>
    </source>
</evidence>
<comment type="subcellular location">
    <subcellularLocation>
        <location evidence="1">Cell membrane</location>
        <topology evidence="1">Multi-pass membrane protein</topology>
    </subcellularLocation>
</comment>
<keyword evidence="5 10" id="KW-0297">G-protein coupled receptor</keyword>
<dbReference type="InterPro" id="IPR017452">
    <property type="entry name" value="GPCR_Rhodpsn_7TM"/>
</dbReference>
<evidence type="ECO:0000256" key="9">
    <source>
        <dbReference type="ARBA" id="ARBA00023224"/>
    </source>
</evidence>
<dbReference type="GO" id="GO:0005886">
    <property type="term" value="C:plasma membrane"/>
    <property type="evidence" value="ECO:0007669"/>
    <property type="project" value="UniProtKB-SubCell"/>
</dbReference>
<evidence type="ECO:0000256" key="2">
    <source>
        <dbReference type="ARBA" id="ARBA00022475"/>
    </source>
</evidence>
<dbReference type="PANTHER" id="PTHR24246:SF27">
    <property type="entry name" value="ADENOSINE RECEPTOR, ISOFORM A"/>
    <property type="match status" value="1"/>
</dbReference>
<dbReference type="SMART" id="SM01381">
    <property type="entry name" value="7TM_GPCR_Srsx"/>
    <property type="match status" value="1"/>
</dbReference>
<reference evidence="13" key="1">
    <citation type="submission" date="2018-09" db="EMBL/GenBank/DDBJ databases">
        <authorList>
            <person name="Nielsen S.K.D."/>
            <person name="Koch T.L."/>
            <person name="Hauser F."/>
            <person name="Garm A."/>
            <person name="Grimmelikhuijzen C.J.P."/>
        </authorList>
    </citation>
    <scope>NUCLEOTIDE SEQUENCE</scope>
</reference>
<dbReference type="PROSITE" id="PS00237">
    <property type="entry name" value="G_PROTEIN_RECEP_F1_1"/>
    <property type="match status" value="1"/>
</dbReference>
<feature type="transmembrane region" description="Helical" evidence="11">
    <location>
        <begin position="94"/>
        <end position="113"/>
    </location>
</feature>
<name>A0A481ZNB7_TRICY</name>
<evidence type="ECO:0000256" key="3">
    <source>
        <dbReference type="ARBA" id="ARBA00022692"/>
    </source>
</evidence>
<feature type="transmembrane region" description="Helical" evidence="11">
    <location>
        <begin position="161"/>
        <end position="181"/>
    </location>
</feature>
<evidence type="ECO:0000313" key="13">
    <source>
        <dbReference type="EMBL" id="QBL02587.1"/>
    </source>
</evidence>
<feature type="transmembrane region" description="Helical" evidence="11">
    <location>
        <begin position="20"/>
        <end position="39"/>
    </location>
</feature>
<dbReference type="PRINTS" id="PR00237">
    <property type="entry name" value="GPCRRHODOPSN"/>
</dbReference>
<dbReference type="EMBL" id="MH835301">
    <property type="protein sequence ID" value="QBL02587.1"/>
    <property type="molecule type" value="mRNA"/>
</dbReference>
<evidence type="ECO:0000256" key="10">
    <source>
        <dbReference type="RuleBase" id="RU000688"/>
    </source>
</evidence>
<dbReference type="Gene3D" id="1.20.1070.10">
    <property type="entry name" value="Rhodopsin 7-helix transmembrane proteins"/>
    <property type="match status" value="1"/>
</dbReference>
<dbReference type="GO" id="GO:0004930">
    <property type="term" value="F:G protein-coupled receptor activity"/>
    <property type="evidence" value="ECO:0007669"/>
    <property type="project" value="UniProtKB-KW"/>
</dbReference>
<evidence type="ECO:0000256" key="5">
    <source>
        <dbReference type="ARBA" id="ARBA00023040"/>
    </source>
</evidence>
<sequence>MVTCYDVWAPTNLSLFTASFSGFLVLAVAFGNGCVMLAIARDPLKKLRSPFNYFLFNLALSDFTVGVITMPLAVKHHLDESRKQYNRPLEIAMHMSYFLSATTSVFSLAVLSIDRFCAIRWPIRYRRMVTAKRCALVCAAIWFTSAALTTFYLLIGYIRSLMVFIHTAVLVTLVILLLTYIQVYRAFRAQILELKRLKRASDAYTYNQLNTIRLEKKVTRAFLWILGCFIASYTPAIIMIYILETCTHCDCTLWHCLRDATFLIVSANSGMNPLVCAFRLKVFRRSVALALNFTRTGKTFSSQRSYNMNISTDKISSSRQQISTISTWTESYKKKPDPD</sequence>
<feature type="transmembrane region" description="Helical" evidence="11">
    <location>
        <begin position="51"/>
        <end position="74"/>
    </location>
</feature>
<organism evidence="13">
    <name type="scientific">Tripedalia cystophora</name>
    <name type="common">Mangrove box jellyfish</name>
    <dbReference type="NCBI Taxonomy" id="6141"/>
    <lineage>
        <taxon>Eukaryota</taxon>
        <taxon>Metazoa</taxon>
        <taxon>Cnidaria</taxon>
        <taxon>Cubozoa</taxon>
        <taxon>Carybdeida</taxon>
        <taxon>Tripedaliidae</taxon>
        <taxon>Tripedalia</taxon>
    </lineage>
</organism>
<feature type="domain" description="G-protein coupled receptors family 1 profile" evidence="12">
    <location>
        <begin position="31"/>
        <end position="276"/>
    </location>
</feature>
<keyword evidence="6 11" id="KW-0472">Membrane</keyword>
<proteinExistence type="evidence at transcript level"/>
<keyword evidence="9 10" id="KW-0807">Transducer</keyword>
<feature type="transmembrane region" description="Helical" evidence="11">
    <location>
        <begin position="134"/>
        <end position="155"/>
    </location>
</feature>
<evidence type="ECO:0000256" key="4">
    <source>
        <dbReference type="ARBA" id="ARBA00022989"/>
    </source>
</evidence>
<evidence type="ECO:0000256" key="7">
    <source>
        <dbReference type="ARBA" id="ARBA00023170"/>
    </source>
</evidence>
<keyword evidence="8" id="KW-0325">Glycoprotein</keyword>
<dbReference type="SUPFAM" id="SSF81321">
    <property type="entry name" value="Family A G protein-coupled receptor-like"/>
    <property type="match status" value="1"/>
</dbReference>